<reference evidence="1" key="1">
    <citation type="submission" date="2015-12" db="EMBL/GenBank/DDBJ databases">
        <title>Update maize B73 reference genome by single molecule sequencing technologies.</title>
        <authorList>
            <consortium name="Maize Genome Sequencing Project"/>
            <person name="Ware D."/>
        </authorList>
    </citation>
    <scope>NUCLEOTIDE SEQUENCE [LARGE SCALE GENOMIC DNA]</scope>
    <source>
        <tissue evidence="1">Seedling</tissue>
    </source>
</reference>
<protein>
    <submittedName>
        <fullName evidence="1">Uncharacterized protein</fullName>
    </submittedName>
</protein>
<dbReference type="AlphaFoldDB" id="A0A1D6EBC2"/>
<accession>A0A1D6EBC2</accession>
<dbReference type="EMBL" id="CM007648">
    <property type="protein sequence ID" value="ONM17642.1"/>
    <property type="molecule type" value="Genomic_DNA"/>
</dbReference>
<name>A0A1D6EBC2_MAIZE</name>
<organism evidence="1">
    <name type="scientific">Zea mays</name>
    <name type="common">Maize</name>
    <dbReference type="NCBI Taxonomy" id="4577"/>
    <lineage>
        <taxon>Eukaryota</taxon>
        <taxon>Viridiplantae</taxon>
        <taxon>Streptophyta</taxon>
        <taxon>Embryophyta</taxon>
        <taxon>Tracheophyta</taxon>
        <taxon>Spermatophyta</taxon>
        <taxon>Magnoliopsida</taxon>
        <taxon>Liliopsida</taxon>
        <taxon>Poales</taxon>
        <taxon>Poaceae</taxon>
        <taxon>PACMAD clade</taxon>
        <taxon>Panicoideae</taxon>
        <taxon>Andropogonodae</taxon>
        <taxon>Andropogoneae</taxon>
        <taxon>Tripsacinae</taxon>
        <taxon>Zea</taxon>
    </lineage>
</organism>
<proteinExistence type="predicted"/>
<dbReference type="InParanoid" id="A0A1D6EBC2"/>
<sequence length="203" mass="22239">MDRRISIPTVSQLCALATAYRPPRYDRVADLSGSMAASQTKRGRTEGIRRHRQAAPGARLAPPPVAAESSVVELLKDKGMASLDSTTTRCLRAWSQLPPLKPCSEEYQVPVAKNVEGRGRGEIGTGNQQPREGGHPAHQSWGRGSGGGMAAPLLPFFLRDSSAANNLWQRLRISLRATDLRISLRLCFRPRKSRSCVLLVLFL</sequence>
<gene>
    <name evidence="1" type="ORF">ZEAMMB73_Zm00001d003733</name>
</gene>
<evidence type="ECO:0000313" key="1">
    <source>
        <dbReference type="EMBL" id="ONM17642.1"/>
    </source>
</evidence>
<dbReference type="PaxDb" id="4577-GRMZM5G871457_P01"/>